<dbReference type="Proteomes" id="UP001342826">
    <property type="component" value="Unassembled WGS sequence"/>
</dbReference>
<sequence>MKKTVLQPALLNFVLVALAGWVLSSLYMYYIQLAEVIKNPEPSWEITISIYPFFFFLLIGIPIAIYLTKKNKKKHRGLRKVLMMPSEFEESDERERYITAKACRSSYITMMFIGPLAAGLMTFYPLVQEKLPYYPIIVIMLIPLAQIAAYFISFNKNI</sequence>
<name>A0ABU6NUU1_9BACI</name>
<keyword evidence="1" id="KW-0472">Membrane</keyword>
<keyword evidence="1" id="KW-1133">Transmembrane helix</keyword>
<feature type="transmembrane region" description="Helical" evidence="1">
    <location>
        <begin position="133"/>
        <end position="152"/>
    </location>
</feature>
<organism evidence="2 3">
    <name type="scientific">Metabacillus fastidiosus</name>
    <dbReference type="NCBI Taxonomy" id="1458"/>
    <lineage>
        <taxon>Bacteria</taxon>
        <taxon>Bacillati</taxon>
        <taxon>Bacillota</taxon>
        <taxon>Bacilli</taxon>
        <taxon>Bacillales</taxon>
        <taxon>Bacillaceae</taxon>
        <taxon>Metabacillus</taxon>
    </lineage>
</organism>
<reference evidence="2 3" key="1">
    <citation type="submission" date="2023-03" db="EMBL/GenBank/DDBJ databases">
        <title>Bacillus Genome Sequencing.</title>
        <authorList>
            <person name="Dunlap C."/>
        </authorList>
    </citation>
    <scope>NUCLEOTIDE SEQUENCE [LARGE SCALE GENOMIC DNA]</scope>
    <source>
        <strain evidence="2 3">NRS-1717</strain>
    </source>
</reference>
<dbReference type="GeneID" id="301139494"/>
<comment type="caution">
    <text evidence="2">The sequence shown here is derived from an EMBL/GenBank/DDBJ whole genome shotgun (WGS) entry which is preliminary data.</text>
</comment>
<protein>
    <recommendedName>
        <fullName evidence="4">DUF2178 domain-containing protein</fullName>
    </recommendedName>
</protein>
<dbReference type="EMBL" id="JARTFS010000005">
    <property type="protein sequence ID" value="MED4400911.1"/>
    <property type="molecule type" value="Genomic_DNA"/>
</dbReference>
<gene>
    <name evidence="2" type="ORF">P9271_06145</name>
</gene>
<feature type="transmembrane region" description="Helical" evidence="1">
    <location>
        <begin position="9"/>
        <end position="30"/>
    </location>
</feature>
<evidence type="ECO:0008006" key="4">
    <source>
        <dbReference type="Google" id="ProtNLM"/>
    </source>
</evidence>
<accession>A0ABU6NUU1</accession>
<evidence type="ECO:0000313" key="3">
    <source>
        <dbReference type="Proteomes" id="UP001342826"/>
    </source>
</evidence>
<dbReference type="RefSeq" id="WP_066225104.1">
    <property type="nucleotide sequence ID" value="NZ_JARTFQ010000007.1"/>
</dbReference>
<proteinExistence type="predicted"/>
<keyword evidence="3" id="KW-1185">Reference proteome</keyword>
<evidence type="ECO:0000256" key="1">
    <source>
        <dbReference type="SAM" id="Phobius"/>
    </source>
</evidence>
<feature type="transmembrane region" description="Helical" evidence="1">
    <location>
        <begin position="50"/>
        <end position="68"/>
    </location>
</feature>
<keyword evidence="1" id="KW-0812">Transmembrane</keyword>
<evidence type="ECO:0000313" key="2">
    <source>
        <dbReference type="EMBL" id="MED4400911.1"/>
    </source>
</evidence>
<feature type="transmembrane region" description="Helical" evidence="1">
    <location>
        <begin position="106"/>
        <end position="127"/>
    </location>
</feature>